<keyword evidence="3" id="KW-1185">Reference proteome</keyword>
<organism evidence="2 3">
    <name type="scientific">Lentinus brumalis</name>
    <dbReference type="NCBI Taxonomy" id="2498619"/>
    <lineage>
        <taxon>Eukaryota</taxon>
        <taxon>Fungi</taxon>
        <taxon>Dikarya</taxon>
        <taxon>Basidiomycota</taxon>
        <taxon>Agaricomycotina</taxon>
        <taxon>Agaricomycetes</taxon>
        <taxon>Polyporales</taxon>
        <taxon>Polyporaceae</taxon>
        <taxon>Lentinus</taxon>
    </lineage>
</organism>
<evidence type="ECO:0000313" key="3">
    <source>
        <dbReference type="Proteomes" id="UP000256964"/>
    </source>
</evidence>
<dbReference type="Proteomes" id="UP000256964">
    <property type="component" value="Unassembled WGS sequence"/>
</dbReference>
<gene>
    <name evidence="2" type="ORF">OH76DRAFT_563004</name>
</gene>
<proteinExistence type="predicted"/>
<accession>A0A371DT66</accession>
<reference evidence="2 3" key="1">
    <citation type="journal article" date="2018" name="Biotechnol. Biofuels">
        <title>Integrative visual omics of the white-rot fungus Polyporus brumalis exposes the biotechnological potential of its oxidative enzymes for delignifying raw plant biomass.</title>
        <authorList>
            <person name="Miyauchi S."/>
            <person name="Rancon A."/>
            <person name="Drula E."/>
            <person name="Hage H."/>
            <person name="Chaduli D."/>
            <person name="Favel A."/>
            <person name="Grisel S."/>
            <person name="Henrissat B."/>
            <person name="Herpoel-Gimbert I."/>
            <person name="Ruiz-Duenas F.J."/>
            <person name="Chevret D."/>
            <person name="Hainaut M."/>
            <person name="Lin J."/>
            <person name="Wang M."/>
            <person name="Pangilinan J."/>
            <person name="Lipzen A."/>
            <person name="Lesage-Meessen L."/>
            <person name="Navarro D."/>
            <person name="Riley R."/>
            <person name="Grigoriev I.V."/>
            <person name="Zhou S."/>
            <person name="Raouche S."/>
            <person name="Rosso M.N."/>
        </authorList>
    </citation>
    <scope>NUCLEOTIDE SEQUENCE [LARGE SCALE GENOMIC DNA]</scope>
    <source>
        <strain evidence="2 3">BRFM 1820</strain>
    </source>
</reference>
<name>A0A371DT66_9APHY</name>
<evidence type="ECO:0000256" key="1">
    <source>
        <dbReference type="SAM" id="MobiDB-lite"/>
    </source>
</evidence>
<dbReference type="AlphaFoldDB" id="A0A371DT66"/>
<sequence length="106" mass="12217">MTYLILPSRYTNKDTVQDNFDSELCYCVVLYIAYYGTGGFGLTRTALNWRSEPARTCEALDERYWRRKRRGRNKPLSETENEGSDAYSSASSDIICAFNLSNRNCD</sequence>
<feature type="region of interest" description="Disordered" evidence="1">
    <location>
        <begin position="70"/>
        <end position="89"/>
    </location>
</feature>
<dbReference type="EMBL" id="KZ857381">
    <property type="protein sequence ID" value="RDX55747.1"/>
    <property type="molecule type" value="Genomic_DNA"/>
</dbReference>
<evidence type="ECO:0000313" key="2">
    <source>
        <dbReference type="EMBL" id="RDX55747.1"/>
    </source>
</evidence>
<protein>
    <submittedName>
        <fullName evidence="2">Uncharacterized protein</fullName>
    </submittedName>
</protein>